<keyword evidence="1" id="KW-0325">Glycoprotein</keyword>
<feature type="domain" description="Calcineurin-like phosphoesterase" evidence="3">
    <location>
        <begin position="107"/>
        <end position="334"/>
    </location>
</feature>
<dbReference type="PANTHER" id="PTHR45867:SF3">
    <property type="entry name" value="ACID PHOSPHATASE TYPE 7"/>
    <property type="match status" value="1"/>
</dbReference>
<dbReference type="EMBL" id="KB007817">
    <property type="protein sequence ID" value="ELR24471.1"/>
    <property type="molecule type" value="Genomic_DNA"/>
</dbReference>
<dbReference type="VEuPathDB" id="AmoebaDB:ACA1_005830"/>
<dbReference type="SUPFAM" id="SSF56300">
    <property type="entry name" value="Metallo-dependent phosphatases"/>
    <property type="match status" value="1"/>
</dbReference>
<evidence type="ECO:0000256" key="1">
    <source>
        <dbReference type="ARBA" id="ARBA00023180"/>
    </source>
</evidence>
<dbReference type="Proteomes" id="UP000011083">
    <property type="component" value="Unassembled WGS sequence"/>
</dbReference>
<evidence type="ECO:0000313" key="6">
    <source>
        <dbReference type="Proteomes" id="UP000011083"/>
    </source>
</evidence>
<dbReference type="AlphaFoldDB" id="L8HJ92"/>
<proteinExistence type="predicted"/>
<dbReference type="STRING" id="1257118.L8HJ92"/>
<dbReference type="GO" id="GO:0016787">
    <property type="term" value="F:hydrolase activity"/>
    <property type="evidence" value="ECO:0007669"/>
    <property type="project" value="InterPro"/>
</dbReference>
<dbReference type="OMA" id="ERTHPVM"/>
<evidence type="ECO:0000259" key="4">
    <source>
        <dbReference type="Pfam" id="PF14008"/>
    </source>
</evidence>
<dbReference type="GeneID" id="14925519"/>
<dbReference type="InterPro" id="IPR029052">
    <property type="entry name" value="Metallo-depent_PP-like"/>
</dbReference>
<evidence type="ECO:0000259" key="3">
    <source>
        <dbReference type="Pfam" id="PF00149"/>
    </source>
</evidence>
<feature type="non-terminal residue" evidence="5">
    <location>
        <position position="1"/>
    </location>
</feature>
<dbReference type="OrthoDB" id="45007at2759"/>
<evidence type="ECO:0000256" key="2">
    <source>
        <dbReference type="SAM" id="MobiDB-lite"/>
    </source>
</evidence>
<feature type="domain" description="Purple acid phosphatase C-terminal" evidence="4">
    <location>
        <begin position="365"/>
        <end position="423"/>
    </location>
</feature>
<dbReference type="CDD" id="cd00839">
    <property type="entry name" value="MPP_PAPs"/>
    <property type="match status" value="1"/>
</dbReference>
<dbReference type="Gene3D" id="3.60.21.10">
    <property type="match status" value="2"/>
</dbReference>
<dbReference type="InterPro" id="IPR041792">
    <property type="entry name" value="MPP_PAP"/>
</dbReference>
<organism evidence="5 6">
    <name type="scientific">Acanthamoeba castellanii (strain ATCC 30010 / Neff)</name>
    <dbReference type="NCBI Taxonomy" id="1257118"/>
    <lineage>
        <taxon>Eukaryota</taxon>
        <taxon>Amoebozoa</taxon>
        <taxon>Discosea</taxon>
        <taxon>Longamoebia</taxon>
        <taxon>Centramoebida</taxon>
        <taxon>Acanthamoebidae</taxon>
        <taxon>Acanthamoeba</taxon>
    </lineage>
</organism>
<sequence length="428" mass="48117">PSTRYYYRVGNLLSDEWSEEFHFTSPPLPPFLLSSSSSSSSSSAHTRGIDSSSSTSSSLASSFSSYFASSSMSSSFINAPPARGVATRAVEEAPSVAAPADVLATLAVFGDNGISHNGRQVINRIRDDHSIDAVVHVGDFAYSLQKGGQWTVDSELYAADKQMAWDMWFRMVEPLAAFKPYMAVPGNHETYKFDFHFVPYAHRFFMPGNSFWYWFDYSSIHFVSVSSDHNYTRGSEQYTWLDAHLTEFNRARNAWMRSTHRRGRKAPGSAEAPPADDETEKEWNSAWWLVALVHRNMYSSSVSQGSILHLRHELEPLFNKHGVDLVVHGHDHNYERTHPVVKARPHRVEKSEGVYVKSCAEQMPPIYLRAGTGGIELGSLWDPQPPWSAAVYNEAYGYLRFTAYANSTLKTEFVSALDTQIKDTLILI</sequence>
<dbReference type="RefSeq" id="XP_004355045.1">
    <property type="nucleotide sequence ID" value="XM_004354993.1"/>
</dbReference>
<feature type="non-terminal residue" evidence="5">
    <location>
        <position position="428"/>
    </location>
</feature>
<dbReference type="InterPro" id="IPR025733">
    <property type="entry name" value="PAPs_C"/>
</dbReference>
<dbReference type="KEGG" id="acan:ACA1_005830"/>
<gene>
    <name evidence="5" type="ORF">ACA1_005830</name>
</gene>
<accession>L8HJ92</accession>
<dbReference type="Pfam" id="PF00149">
    <property type="entry name" value="Metallophos"/>
    <property type="match status" value="1"/>
</dbReference>
<reference evidence="5 6" key="1">
    <citation type="journal article" date="2013" name="Genome Biol.">
        <title>Genome of Acanthamoeba castellanii highlights extensive lateral gene transfer and early evolution of tyrosine kinase signaling.</title>
        <authorList>
            <person name="Clarke M."/>
            <person name="Lohan A.J."/>
            <person name="Liu B."/>
            <person name="Lagkouvardos I."/>
            <person name="Roy S."/>
            <person name="Zafar N."/>
            <person name="Bertelli C."/>
            <person name="Schilde C."/>
            <person name="Kianianmomeni A."/>
            <person name="Burglin T.R."/>
            <person name="Frech C."/>
            <person name="Turcotte B."/>
            <person name="Kopec K.O."/>
            <person name="Synnott J.M."/>
            <person name="Choo C."/>
            <person name="Paponov I."/>
            <person name="Finkler A."/>
            <person name="Soon Heng Tan C."/>
            <person name="Hutchins A.P."/>
            <person name="Weinmeier T."/>
            <person name="Rattei T."/>
            <person name="Chu J.S."/>
            <person name="Gimenez G."/>
            <person name="Irimia M."/>
            <person name="Rigden D.J."/>
            <person name="Fitzpatrick D.A."/>
            <person name="Lorenzo-Morales J."/>
            <person name="Bateman A."/>
            <person name="Chiu C.H."/>
            <person name="Tang P."/>
            <person name="Hegemann P."/>
            <person name="Fromm H."/>
            <person name="Raoult D."/>
            <person name="Greub G."/>
            <person name="Miranda-Saavedra D."/>
            <person name="Chen N."/>
            <person name="Nash P."/>
            <person name="Ginger M.L."/>
            <person name="Horn M."/>
            <person name="Schaap P."/>
            <person name="Caler L."/>
            <person name="Loftus B."/>
        </authorList>
    </citation>
    <scope>NUCLEOTIDE SEQUENCE [LARGE SCALE GENOMIC DNA]</scope>
    <source>
        <strain evidence="5 6">Neff</strain>
    </source>
</reference>
<dbReference type="PANTHER" id="PTHR45867">
    <property type="entry name" value="PURPLE ACID PHOSPHATASE"/>
    <property type="match status" value="1"/>
</dbReference>
<evidence type="ECO:0000313" key="5">
    <source>
        <dbReference type="EMBL" id="ELR24471.1"/>
    </source>
</evidence>
<protein>
    <submittedName>
        <fullName evidence="5">Ser/Thr phosphatase, putative</fullName>
    </submittedName>
</protein>
<dbReference type="Pfam" id="PF14008">
    <property type="entry name" value="Metallophos_C"/>
    <property type="match status" value="1"/>
</dbReference>
<dbReference type="InterPro" id="IPR004843">
    <property type="entry name" value="Calcineurin-like_PHP"/>
</dbReference>
<name>L8HJ92_ACACF</name>
<feature type="region of interest" description="Disordered" evidence="2">
    <location>
        <begin position="259"/>
        <end position="278"/>
    </location>
</feature>
<keyword evidence="6" id="KW-1185">Reference proteome</keyword>